<evidence type="ECO:0000256" key="1">
    <source>
        <dbReference type="SAM" id="MobiDB-lite"/>
    </source>
</evidence>
<sequence length="222" mass="21252">MKSTLLALALTSIASAQSTTSLYIPGAEEFQGGIAASIVKSDSAAVTYSMTCASANATGEACPFPPSLLLTQGPATYHVNFQSTQAIEGITLTVSADVACSLTDSKSGVCTTIAQGNAGTSSYSSVESSTITDAAKELSLTAVTLLGGSPTSTGASSGSASQTGVPTTSAATGSAPKGSGASSTGGSPASASSSSTAGMPMITGNAQWVIGGAAAAIALGAM</sequence>
<comment type="caution">
    <text evidence="4">The sequence shown here is derived from an EMBL/GenBank/DDBJ whole genome shotgun (WGS) entry which is preliminary data.</text>
</comment>
<dbReference type="PANTHER" id="PTHR40640:SF1">
    <property type="entry name" value="ANCHORED GLYCOPROTEIN, PUTATIVE (AFU_ORTHOLOGUE AFUA_8G04860)-RELATED"/>
    <property type="match status" value="1"/>
</dbReference>
<reference evidence="4" key="1">
    <citation type="submission" date="2021-07" db="EMBL/GenBank/DDBJ databases">
        <authorList>
            <person name="Durling M."/>
        </authorList>
    </citation>
    <scope>NUCLEOTIDE SEQUENCE</scope>
</reference>
<dbReference type="EMBL" id="CAJVRL010000103">
    <property type="protein sequence ID" value="CAG8961180.1"/>
    <property type="molecule type" value="Genomic_DNA"/>
</dbReference>
<feature type="signal peptide" evidence="2">
    <location>
        <begin position="1"/>
        <end position="16"/>
    </location>
</feature>
<dbReference type="OrthoDB" id="3561941at2759"/>
<feature type="region of interest" description="Disordered" evidence="1">
    <location>
        <begin position="151"/>
        <end position="196"/>
    </location>
</feature>
<organism evidence="4 5">
    <name type="scientific">Hymenoscyphus fraxineus</name>
    <dbReference type="NCBI Taxonomy" id="746836"/>
    <lineage>
        <taxon>Eukaryota</taxon>
        <taxon>Fungi</taxon>
        <taxon>Dikarya</taxon>
        <taxon>Ascomycota</taxon>
        <taxon>Pezizomycotina</taxon>
        <taxon>Leotiomycetes</taxon>
        <taxon>Helotiales</taxon>
        <taxon>Helotiaceae</taxon>
        <taxon>Hymenoscyphus</taxon>
    </lineage>
</organism>
<keyword evidence="5" id="KW-1185">Reference proteome</keyword>
<evidence type="ECO:0000256" key="2">
    <source>
        <dbReference type="SAM" id="SignalP"/>
    </source>
</evidence>
<dbReference type="Proteomes" id="UP000696280">
    <property type="component" value="Unassembled WGS sequence"/>
</dbReference>
<gene>
    <name evidence="4" type="ORF">HYFRA_00002723</name>
    <name evidence="3" type="ORF">HYFRA_00005683</name>
</gene>
<dbReference type="AlphaFoldDB" id="A0A9N9L6B6"/>
<dbReference type="PANTHER" id="PTHR40640">
    <property type="entry name" value="ANCHORED GLYCOPROTEIN, PUTATIVE (AFU_ORTHOLOGUE AFUA_8G04860)-RELATED"/>
    <property type="match status" value="1"/>
</dbReference>
<accession>A0A9N9L6B6</accession>
<keyword evidence="2" id="KW-0732">Signal</keyword>
<proteinExistence type="predicted"/>
<feature type="chain" id="PRO_5040711081" description="GPI anchored cell wall protein" evidence="2">
    <location>
        <begin position="17"/>
        <end position="222"/>
    </location>
</feature>
<evidence type="ECO:0008006" key="6">
    <source>
        <dbReference type="Google" id="ProtNLM"/>
    </source>
</evidence>
<evidence type="ECO:0000313" key="3">
    <source>
        <dbReference type="EMBL" id="CAG8951879.1"/>
    </source>
</evidence>
<protein>
    <recommendedName>
        <fullName evidence="6">GPI anchored cell wall protein</fullName>
    </recommendedName>
</protein>
<evidence type="ECO:0000313" key="5">
    <source>
        <dbReference type="Proteomes" id="UP000696280"/>
    </source>
</evidence>
<dbReference type="EMBL" id="CAJVRL010000044">
    <property type="protein sequence ID" value="CAG8951879.1"/>
    <property type="molecule type" value="Genomic_DNA"/>
</dbReference>
<evidence type="ECO:0000313" key="4">
    <source>
        <dbReference type="EMBL" id="CAG8961180.1"/>
    </source>
</evidence>
<name>A0A9N9L6B6_9HELO</name>